<reference evidence="2 3" key="2">
    <citation type="submission" date="2013-11" db="EMBL/GenBank/DDBJ databases">
        <title>The Genome Sequence of Phytophthora parasitica CJ05E6.</title>
        <authorList>
            <consortium name="The Broad Institute Genomics Platform"/>
            <person name="Russ C."/>
            <person name="Tyler B."/>
            <person name="Panabieres F."/>
            <person name="Shan W."/>
            <person name="Tripathy S."/>
            <person name="Grunwald N."/>
            <person name="Machado M."/>
            <person name="Johnson C.S."/>
            <person name="Arredondo F."/>
            <person name="Hong C."/>
            <person name="Coffey M."/>
            <person name="Young S.K."/>
            <person name="Zeng Q."/>
            <person name="Gargeya S."/>
            <person name="Fitzgerald M."/>
            <person name="Abouelleil A."/>
            <person name="Alvarado L."/>
            <person name="Chapman S.B."/>
            <person name="Gainer-Dewar J."/>
            <person name="Goldberg J."/>
            <person name="Griggs A."/>
            <person name="Gujja S."/>
            <person name="Hansen M."/>
            <person name="Howarth C."/>
            <person name="Imamovic A."/>
            <person name="Ireland A."/>
            <person name="Larimer J."/>
            <person name="McCowan C."/>
            <person name="Murphy C."/>
            <person name="Pearson M."/>
            <person name="Poon T.W."/>
            <person name="Priest M."/>
            <person name="Roberts A."/>
            <person name="Saif S."/>
            <person name="Shea T."/>
            <person name="Sykes S."/>
            <person name="Wortman J."/>
            <person name="Nusbaum C."/>
            <person name="Birren B."/>
        </authorList>
    </citation>
    <scope>NUCLEOTIDE SEQUENCE [LARGE SCALE GENOMIC DNA]</scope>
    <source>
        <strain evidence="2 3">CJ05E6</strain>
    </source>
</reference>
<gene>
    <name evidence="1" type="ORF">L915_02189</name>
    <name evidence="2" type="ORF">L916_02150</name>
</gene>
<evidence type="ECO:0000313" key="2">
    <source>
        <dbReference type="EMBL" id="ETL48210.1"/>
    </source>
</evidence>
<sequence>MKMDIDERLRGDVIESYQNLEAYFKLMEEKNPNPT</sequence>
<evidence type="ECO:0000313" key="3">
    <source>
        <dbReference type="Proteomes" id="UP000053864"/>
    </source>
</evidence>
<dbReference type="Proteomes" id="UP000053236">
    <property type="component" value="Unassembled WGS sequence"/>
</dbReference>
<reference evidence="1" key="1">
    <citation type="submission" date="2013-11" db="EMBL/GenBank/DDBJ databases">
        <title>The Genome Sequence of Phytophthora parasitica CJ02B3.</title>
        <authorList>
            <consortium name="The Broad Institute Genomics Platform"/>
            <person name="Russ C."/>
            <person name="Tyler B."/>
            <person name="Panabieres F."/>
            <person name="Shan W."/>
            <person name="Tripathy S."/>
            <person name="Grunwald N."/>
            <person name="Machado M."/>
            <person name="Johnson C.S."/>
            <person name="Arredondo F."/>
            <person name="Hong C."/>
            <person name="Coffey M."/>
            <person name="Young S.K."/>
            <person name="Zeng Q."/>
            <person name="Gargeya S."/>
            <person name="Fitzgerald M."/>
            <person name="Abouelleil A."/>
            <person name="Alvarado L."/>
            <person name="Chapman S.B."/>
            <person name="Gainer-Dewar J."/>
            <person name="Goldberg J."/>
            <person name="Griggs A."/>
            <person name="Gujja S."/>
            <person name="Hansen M."/>
            <person name="Howarth C."/>
            <person name="Imamovic A."/>
            <person name="Ireland A."/>
            <person name="Larimer J."/>
            <person name="McCowan C."/>
            <person name="Murphy C."/>
            <person name="Pearson M."/>
            <person name="Poon T.W."/>
            <person name="Priest M."/>
            <person name="Roberts A."/>
            <person name="Saif S."/>
            <person name="Shea T."/>
            <person name="Sykes S."/>
            <person name="Wortman J."/>
            <person name="Nusbaum C."/>
            <person name="Birren B."/>
        </authorList>
    </citation>
    <scope>NUCLEOTIDE SEQUENCE [LARGE SCALE GENOMIC DNA]</scope>
    <source>
        <strain evidence="1">CJ02B3</strain>
    </source>
</reference>
<organism evidence="2 3">
    <name type="scientific">Phytophthora nicotianae</name>
    <name type="common">Potato buckeye rot agent</name>
    <name type="synonym">Phytophthora parasitica</name>
    <dbReference type="NCBI Taxonomy" id="4792"/>
    <lineage>
        <taxon>Eukaryota</taxon>
        <taxon>Sar</taxon>
        <taxon>Stramenopiles</taxon>
        <taxon>Oomycota</taxon>
        <taxon>Peronosporomycetes</taxon>
        <taxon>Peronosporales</taxon>
        <taxon>Peronosporaceae</taxon>
        <taxon>Phytophthora</taxon>
    </lineage>
</organism>
<protein>
    <submittedName>
        <fullName evidence="2">Uncharacterized protein</fullName>
    </submittedName>
</protein>
<dbReference type="EMBL" id="KI670970">
    <property type="protein sequence ID" value="ETL48210.1"/>
    <property type="molecule type" value="Genomic_DNA"/>
</dbReference>
<name>W2JP71_PHYNI</name>
<dbReference type="EMBL" id="KI684502">
    <property type="protein sequence ID" value="ETK94815.1"/>
    <property type="molecule type" value="Genomic_DNA"/>
</dbReference>
<dbReference type="Proteomes" id="UP000053864">
    <property type="component" value="Unassembled WGS sequence"/>
</dbReference>
<evidence type="ECO:0000313" key="1">
    <source>
        <dbReference type="EMBL" id="ETK94815.1"/>
    </source>
</evidence>
<dbReference type="AlphaFoldDB" id="W2JP71"/>
<proteinExistence type="predicted"/>
<accession>W2JP71</accession>